<evidence type="ECO:0000313" key="4">
    <source>
        <dbReference type="Proteomes" id="UP001237642"/>
    </source>
</evidence>
<reference evidence="3" key="1">
    <citation type="submission" date="2023-02" db="EMBL/GenBank/DDBJ databases">
        <title>Genome of toxic invasive species Heracleum sosnowskyi carries increased number of genes despite the absence of recent whole-genome duplications.</title>
        <authorList>
            <person name="Schelkunov M."/>
            <person name="Shtratnikova V."/>
            <person name="Makarenko M."/>
            <person name="Klepikova A."/>
            <person name="Omelchenko D."/>
            <person name="Novikova G."/>
            <person name="Obukhova E."/>
            <person name="Bogdanov V."/>
            <person name="Penin A."/>
            <person name="Logacheva M."/>
        </authorList>
    </citation>
    <scope>NUCLEOTIDE SEQUENCE</scope>
    <source>
        <strain evidence="3">Hsosn_3</strain>
        <tissue evidence="3">Leaf</tissue>
    </source>
</reference>
<feature type="domain" description="Helitron helicase-like" evidence="2">
    <location>
        <begin position="348"/>
        <end position="509"/>
    </location>
</feature>
<dbReference type="Pfam" id="PF14214">
    <property type="entry name" value="Helitron_like_N"/>
    <property type="match status" value="1"/>
</dbReference>
<keyword evidence="4" id="KW-1185">Reference proteome</keyword>
<dbReference type="InterPro" id="IPR025476">
    <property type="entry name" value="Helitron_helicase-like"/>
</dbReference>
<dbReference type="EMBL" id="JAUIZM010000011">
    <property type="protein sequence ID" value="KAK1357363.1"/>
    <property type="molecule type" value="Genomic_DNA"/>
</dbReference>
<accession>A0AAD8M2V9</accession>
<name>A0AAD8M2V9_9APIA</name>
<dbReference type="PANTHER" id="PTHR45786:SF74">
    <property type="entry name" value="ATP-DEPENDENT DNA HELICASE"/>
    <property type="match status" value="1"/>
</dbReference>
<gene>
    <name evidence="3" type="ORF">POM88_050619</name>
</gene>
<reference evidence="3" key="2">
    <citation type="submission" date="2023-05" db="EMBL/GenBank/DDBJ databases">
        <authorList>
            <person name="Schelkunov M.I."/>
        </authorList>
    </citation>
    <scope>NUCLEOTIDE SEQUENCE</scope>
    <source>
        <strain evidence="3">Hsosn_3</strain>
        <tissue evidence="3">Leaf</tissue>
    </source>
</reference>
<evidence type="ECO:0000313" key="3">
    <source>
        <dbReference type="EMBL" id="KAK1357363.1"/>
    </source>
</evidence>
<evidence type="ECO:0000256" key="1">
    <source>
        <dbReference type="SAM" id="MobiDB-lite"/>
    </source>
</evidence>
<feature type="region of interest" description="Disordered" evidence="1">
    <location>
        <begin position="1"/>
        <end position="53"/>
    </location>
</feature>
<feature type="compositionally biased region" description="Low complexity" evidence="1">
    <location>
        <begin position="41"/>
        <end position="51"/>
    </location>
</feature>
<comment type="caution">
    <text evidence="3">The sequence shown here is derived from an EMBL/GenBank/DDBJ whole genome shotgun (WGS) entry which is preliminary data.</text>
</comment>
<evidence type="ECO:0000259" key="2">
    <source>
        <dbReference type="Pfam" id="PF14214"/>
    </source>
</evidence>
<dbReference type="AlphaFoldDB" id="A0AAD8M2V9"/>
<sequence>MEQTPRKRGRPRLPVTEELIETTRLSKQRRNRQQRGETHLTSTPISTTTSPPVIPVHRPGGCLLLIIGRLFFIPDSAMETPRQRTNIDIRLFTSNKDRTNPNNLCVAAASNTILDIGAQDQICRYYDAVVWASEFTGRHLTPPELAQLLTGSGRREVKFRGNSRMYNNVFALYSFGGSVDESINNGSGPYVFRVNNHVYHSIGSLLPPDGRTPKYAQFYMYDGQEAIEHRLHFPHTRDTLDPDVIPVRLRLLERRSSDGCYVNIPGENDYKFAGLVVDQDLHSHMDILVHYKQGGLEKITEIHPCFMSLQYPLLFPHGEDGYRLGIRHRGASNSSQNSGNTVSMREFQAFRLQFRASEGRTLLLGGRLFLQYVVDAWCCIERNRLKWVEKHQSIIRSDLYKNIVDSVNHGDTSAVDVGKRVVLSSSFTSGFRYTQQNFQDSLALCKEYGHPNLFVTFTCNPKWVEIQRSLAIAGGGDASVRPDLIARILKLKLDAMMSDFMKKDVVGRVLTGETLKFHLHLLMHSCLQQL</sequence>
<dbReference type="PANTHER" id="PTHR45786">
    <property type="entry name" value="DNA BINDING PROTEIN-LIKE"/>
    <property type="match status" value="1"/>
</dbReference>
<protein>
    <recommendedName>
        <fullName evidence="2">Helitron helicase-like domain-containing protein</fullName>
    </recommendedName>
</protein>
<feature type="compositionally biased region" description="Basic residues" evidence="1">
    <location>
        <begin position="1"/>
        <end position="11"/>
    </location>
</feature>
<organism evidence="3 4">
    <name type="scientific">Heracleum sosnowskyi</name>
    <dbReference type="NCBI Taxonomy" id="360622"/>
    <lineage>
        <taxon>Eukaryota</taxon>
        <taxon>Viridiplantae</taxon>
        <taxon>Streptophyta</taxon>
        <taxon>Embryophyta</taxon>
        <taxon>Tracheophyta</taxon>
        <taxon>Spermatophyta</taxon>
        <taxon>Magnoliopsida</taxon>
        <taxon>eudicotyledons</taxon>
        <taxon>Gunneridae</taxon>
        <taxon>Pentapetalae</taxon>
        <taxon>asterids</taxon>
        <taxon>campanulids</taxon>
        <taxon>Apiales</taxon>
        <taxon>Apiaceae</taxon>
        <taxon>Apioideae</taxon>
        <taxon>apioid superclade</taxon>
        <taxon>Tordylieae</taxon>
        <taxon>Tordyliinae</taxon>
        <taxon>Heracleum</taxon>
    </lineage>
</organism>
<proteinExistence type="predicted"/>
<dbReference type="Proteomes" id="UP001237642">
    <property type="component" value="Unassembled WGS sequence"/>
</dbReference>